<evidence type="ECO:0000313" key="1">
    <source>
        <dbReference type="EMBL" id="GAK65772.1"/>
    </source>
</evidence>
<protein>
    <submittedName>
        <fullName evidence="1">Uncharacterized protein</fullName>
    </submittedName>
</protein>
<proteinExistence type="predicted"/>
<dbReference type="InterPro" id="IPR003615">
    <property type="entry name" value="HNH_nuc"/>
</dbReference>
<organism evidence="1 2">
    <name type="scientific">Pseudozyma antarctica</name>
    <name type="common">Yeast</name>
    <name type="synonym">Candida antarctica</name>
    <dbReference type="NCBI Taxonomy" id="84753"/>
    <lineage>
        <taxon>Eukaryota</taxon>
        <taxon>Fungi</taxon>
        <taxon>Dikarya</taxon>
        <taxon>Basidiomycota</taxon>
        <taxon>Ustilaginomycotina</taxon>
        <taxon>Ustilaginomycetes</taxon>
        <taxon>Ustilaginales</taxon>
        <taxon>Ustilaginaceae</taxon>
        <taxon>Moesziomyces</taxon>
    </lineage>
</organism>
<dbReference type="AlphaFoldDB" id="A0A081CGH6"/>
<dbReference type="SUPFAM" id="SSF54060">
    <property type="entry name" value="His-Me finger endonucleases"/>
    <property type="match status" value="1"/>
</dbReference>
<dbReference type="Pfam" id="PF13392">
    <property type="entry name" value="HNH_3"/>
    <property type="match status" value="1"/>
</dbReference>
<dbReference type="EMBL" id="DF830077">
    <property type="protein sequence ID" value="GAK65772.1"/>
    <property type="molecule type" value="Genomic_DNA"/>
</dbReference>
<dbReference type="InterPro" id="IPR044925">
    <property type="entry name" value="His-Me_finger_sf"/>
</dbReference>
<sequence>MSPSVGYSVSPIVEEGSISRRVGDALVTVSACNADVFDNFYLYNIAKGYVLTSPKRGYGASVSLQRRVFAGPIPPGYIVDHVDQNPLNNVLSNLRLRLLEPRSNLLVVTGANRPKKPSAKVTRKQVTAMMVYRRQFHNFEKAAHWRQRKAEEIYPENSPDTSETEEE</sequence>
<dbReference type="Proteomes" id="UP000053758">
    <property type="component" value="Unassembled WGS sequence"/>
</dbReference>
<reference evidence="2" key="1">
    <citation type="journal article" date="2014" name="Genome Announc.">
        <title>Draft Genome Sequence of the Yeast Pseudozyma antarctica Type Strain JCM10317, a Producer of the Glycolipid Biosurfactants, Mannosylerythritol Lipids.</title>
        <authorList>
            <person name="Saika A."/>
            <person name="Koike H."/>
            <person name="Hori T."/>
            <person name="Fukuoka T."/>
            <person name="Sato S."/>
            <person name="Habe H."/>
            <person name="Kitamoto D."/>
            <person name="Morita T."/>
        </authorList>
    </citation>
    <scope>NUCLEOTIDE SEQUENCE [LARGE SCALE GENOMIC DNA]</scope>
    <source>
        <strain evidence="2">JCM 10317</strain>
    </source>
</reference>
<keyword evidence="2" id="KW-1185">Reference proteome</keyword>
<evidence type="ECO:0000313" key="2">
    <source>
        <dbReference type="Proteomes" id="UP000053758"/>
    </source>
</evidence>
<dbReference type="RefSeq" id="XP_014655934.1">
    <property type="nucleotide sequence ID" value="XM_014800448.1"/>
</dbReference>
<accession>A0A081CGH6</accession>
<dbReference type="HOGENOM" id="CLU_1635157_0_0_1"/>
<gene>
    <name evidence="1" type="ORF">PAN0_010d3992</name>
</gene>
<name>A0A081CGH6_PSEA2</name>
<dbReference type="GeneID" id="26304908"/>
<dbReference type="Gene3D" id="3.90.75.20">
    <property type="match status" value="1"/>
</dbReference>